<dbReference type="EMBL" id="BK014923">
    <property type="protein sequence ID" value="DAD82723.1"/>
    <property type="molecule type" value="Genomic_DNA"/>
</dbReference>
<evidence type="ECO:0000313" key="2">
    <source>
        <dbReference type="EMBL" id="DAD82723.1"/>
    </source>
</evidence>
<name>A0A8S5MLD6_9CAUD</name>
<sequence length="45" mass="5290">MEASISDDRINCGLIQGNWFSEKYHNPDPSLRENPKKEQRLEIET</sequence>
<accession>A0A8S5MLD6</accession>
<evidence type="ECO:0000256" key="1">
    <source>
        <dbReference type="SAM" id="MobiDB-lite"/>
    </source>
</evidence>
<proteinExistence type="predicted"/>
<protein>
    <submittedName>
        <fullName evidence="2">Uncharacterized protein</fullName>
    </submittedName>
</protein>
<reference evidence="2" key="1">
    <citation type="journal article" date="2021" name="Proc. Natl. Acad. Sci. U.S.A.">
        <title>A Catalog of Tens of Thousands of Viruses from Human Metagenomes Reveals Hidden Associations with Chronic Diseases.</title>
        <authorList>
            <person name="Tisza M.J."/>
            <person name="Buck C.B."/>
        </authorList>
    </citation>
    <scope>NUCLEOTIDE SEQUENCE</scope>
    <source>
        <strain evidence="2">Ctrpg19</strain>
    </source>
</reference>
<feature type="region of interest" description="Disordered" evidence="1">
    <location>
        <begin position="23"/>
        <end position="45"/>
    </location>
</feature>
<organism evidence="2">
    <name type="scientific">Siphoviridae sp. ctrpg19</name>
    <dbReference type="NCBI Taxonomy" id="2826481"/>
    <lineage>
        <taxon>Viruses</taxon>
        <taxon>Duplodnaviria</taxon>
        <taxon>Heunggongvirae</taxon>
        <taxon>Uroviricota</taxon>
        <taxon>Caudoviricetes</taxon>
    </lineage>
</organism>